<organism evidence="2 3">
    <name type="scientific">Nocardioides gansuensis</name>
    <dbReference type="NCBI Taxonomy" id="2138300"/>
    <lineage>
        <taxon>Bacteria</taxon>
        <taxon>Bacillati</taxon>
        <taxon>Actinomycetota</taxon>
        <taxon>Actinomycetes</taxon>
        <taxon>Propionibacteriales</taxon>
        <taxon>Nocardioidaceae</taxon>
        <taxon>Nocardioides</taxon>
    </lineage>
</organism>
<feature type="transmembrane region" description="Helical" evidence="1">
    <location>
        <begin position="43"/>
        <end position="65"/>
    </location>
</feature>
<reference evidence="2 3" key="1">
    <citation type="submission" date="2018-04" db="EMBL/GenBank/DDBJ databases">
        <title>Genome of Nocardioides gansuensis WSJ-1.</title>
        <authorList>
            <person name="Wu S."/>
            <person name="Wang G."/>
        </authorList>
    </citation>
    <scope>NUCLEOTIDE SEQUENCE [LARGE SCALE GENOMIC DNA]</scope>
    <source>
        <strain evidence="2 3">WSJ-1</strain>
    </source>
</reference>
<evidence type="ECO:0000256" key="1">
    <source>
        <dbReference type="SAM" id="Phobius"/>
    </source>
</evidence>
<dbReference type="EMBL" id="QDGZ01000001">
    <property type="protein sequence ID" value="PVG84515.1"/>
    <property type="molecule type" value="Genomic_DNA"/>
</dbReference>
<protein>
    <recommendedName>
        <fullName evidence="4">Integral membrane protein</fullName>
    </recommendedName>
</protein>
<keyword evidence="1" id="KW-1133">Transmembrane helix</keyword>
<dbReference type="RefSeq" id="WP_116570648.1">
    <property type="nucleotide sequence ID" value="NZ_QDGZ01000001.1"/>
</dbReference>
<keyword evidence="1" id="KW-0812">Transmembrane</keyword>
<dbReference type="AlphaFoldDB" id="A0A2T8FFP6"/>
<accession>A0A2T8FFP6</accession>
<evidence type="ECO:0000313" key="2">
    <source>
        <dbReference type="EMBL" id="PVG84515.1"/>
    </source>
</evidence>
<sequence length="127" mass="13002">MAPTAALLACLILAVLSVFQLSLALGAPLGRFAWGGQHRTLPLALRVGSGVSILVYALIAVVVLARADLVWARAPDGVLRTASWVVAAYFFIGIALNAASRSKGERAVMTPAAAALCILCVAVASSS</sequence>
<evidence type="ECO:0008006" key="4">
    <source>
        <dbReference type="Google" id="ProtNLM"/>
    </source>
</evidence>
<evidence type="ECO:0000313" key="3">
    <source>
        <dbReference type="Proteomes" id="UP000246018"/>
    </source>
</evidence>
<gene>
    <name evidence="2" type="ORF">DDE18_02615</name>
</gene>
<feature type="transmembrane region" description="Helical" evidence="1">
    <location>
        <begin position="77"/>
        <end position="96"/>
    </location>
</feature>
<keyword evidence="3" id="KW-1185">Reference proteome</keyword>
<keyword evidence="1" id="KW-0472">Membrane</keyword>
<dbReference type="Proteomes" id="UP000246018">
    <property type="component" value="Unassembled WGS sequence"/>
</dbReference>
<name>A0A2T8FFP6_9ACTN</name>
<comment type="caution">
    <text evidence="2">The sequence shown here is derived from an EMBL/GenBank/DDBJ whole genome shotgun (WGS) entry which is preliminary data.</text>
</comment>
<dbReference type="OrthoDB" id="1524823at2"/>
<proteinExistence type="predicted"/>
<feature type="transmembrane region" description="Helical" evidence="1">
    <location>
        <begin position="108"/>
        <end position="125"/>
    </location>
</feature>